<evidence type="ECO:0000259" key="1">
    <source>
        <dbReference type="Pfam" id="PF23768"/>
    </source>
</evidence>
<organism evidence="2 3">
    <name type="scientific">Marinobacter nauticus</name>
    <name type="common">Marinobacter hydrocarbonoclasticus</name>
    <name type="synonym">Marinobacter aquaeolei</name>
    <dbReference type="NCBI Taxonomy" id="2743"/>
    <lineage>
        <taxon>Bacteria</taxon>
        <taxon>Pseudomonadati</taxon>
        <taxon>Pseudomonadota</taxon>
        <taxon>Gammaproteobacteria</taxon>
        <taxon>Pseudomonadales</taxon>
        <taxon>Marinobacteraceae</taxon>
        <taxon>Marinobacter</taxon>
    </lineage>
</organism>
<feature type="domain" description="DUF7167" evidence="1">
    <location>
        <begin position="5"/>
        <end position="58"/>
    </location>
</feature>
<proteinExistence type="predicted"/>
<reference evidence="2 3" key="1">
    <citation type="submission" date="2018-07" db="EMBL/GenBank/DDBJ databases">
        <title>Freshwater and sediment microbial communities from various areas in North America, analyzing microbe dynamics in response to fracking.</title>
        <authorList>
            <person name="Lamendella R."/>
        </authorList>
    </citation>
    <scope>NUCLEOTIDE SEQUENCE [LARGE SCALE GENOMIC DNA]</scope>
    <source>
        <strain evidence="2 3">105B</strain>
    </source>
</reference>
<evidence type="ECO:0000313" key="2">
    <source>
        <dbReference type="EMBL" id="RCW62943.1"/>
    </source>
</evidence>
<sequence>MSEQIRIKYYVRTDMVGSTCEDVLEMPRAEWEAMSEREREEMMKECAFNSMEWGFYEIPTDKNSEQK</sequence>
<dbReference type="RefSeq" id="WP_114435424.1">
    <property type="nucleotide sequence ID" value="NZ_QPJI01000020.1"/>
</dbReference>
<comment type="caution">
    <text evidence="2">The sequence shown here is derived from an EMBL/GenBank/DDBJ whole genome shotgun (WGS) entry which is preliminary data.</text>
</comment>
<dbReference type="Pfam" id="PF23768">
    <property type="entry name" value="DUF7167"/>
    <property type="match status" value="1"/>
</dbReference>
<dbReference type="AlphaFoldDB" id="A0A368X4S6"/>
<name>A0A368X4S6_MARNT</name>
<evidence type="ECO:0000313" key="3">
    <source>
        <dbReference type="Proteomes" id="UP000253647"/>
    </source>
</evidence>
<protein>
    <recommendedName>
        <fullName evidence="1">DUF7167 domain-containing protein</fullName>
    </recommendedName>
</protein>
<dbReference type="InterPro" id="IPR055591">
    <property type="entry name" value="DUF7167"/>
</dbReference>
<gene>
    <name evidence="2" type="ORF">DET61_12065</name>
</gene>
<accession>A0A368X4S6</accession>
<dbReference type="Proteomes" id="UP000253647">
    <property type="component" value="Unassembled WGS sequence"/>
</dbReference>
<dbReference type="EMBL" id="QPJI01000020">
    <property type="protein sequence ID" value="RCW62943.1"/>
    <property type="molecule type" value="Genomic_DNA"/>
</dbReference>